<dbReference type="Proteomes" id="UP001291623">
    <property type="component" value="Unassembled WGS sequence"/>
</dbReference>
<dbReference type="InterPro" id="IPR050942">
    <property type="entry name" value="F-box_BR-signaling"/>
</dbReference>
<dbReference type="Pfam" id="PF03478">
    <property type="entry name" value="Beta-prop_KIB1-4"/>
    <property type="match status" value="1"/>
</dbReference>
<comment type="caution">
    <text evidence="2">The sequence shown here is derived from an EMBL/GenBank/DDBJ whole genome shotgun (WGS) entry which is preliminary data.</text>
</comment>
<organism evidence="2 3">
    <name type="scientific">Anisodus tanguticus</name>
    <dbReference type="NCBI Taxonomy" id="243964"/>
    <lineage>
        <taxon>Eukaryota</taxon>
        <taxon>Viridiplantae</taxon>
        <taxon>Streptophyta</taxon>
        <taxon>Embryophyta</taxon>
        <taxon>Tracheophyta</taxon>
        <taxon>Spermatophyta</taxon>
        <taxon>Magnoliopsida</taxon>
        <taxon>eudicotyledons</taxon>
        <taxon>Gunneridae</taxon>
        <taxon>Pentapetalae</taxon>
        <taxon>asterids</taxon>
        <taxon>lamiids</taxon>
        <taxon>Solanales</taxon>
        <taxon>Solanaceae</taxon>
        <taxon>Solanoideae</taxon>
        <taxon>Hyoscyameae</taxon>
        <taxon>Anisodus</taxon>
    </lineage>
</organism>
<accession>A0AAE1REU5</accession>
<proteinExistence type="predicted"/>
<dbReference type="PANTHER" id="PTHR44259">
    <property type="entry name" value="OS07G0183000 PROTEIN-RELATED"/>
    <property type="match status" value="1"/>
</dbReference>
<gene>
    <name evidence="2" type="ORF">RND71_029849</name>
</gene>
<dbReference type="EMBL" id="JAVYJV010000016">
    <property type="protein sequence ID" value="KAK4350536.1"/>
    <property type="molecule type" value="Genomic_DNA"/>
</dbReference>
<evidence type="ECO:0000259" key="1">
    <source>
        <dbReference type="Pfam" id="PF03478"/>
    </source>
</evidence>
<feature type="domain" description="KIB1-4 beta-propeller" evidence="1">
    <location>
        <begin position="7"/>
        <end position="229"/>
    </location>
</feature>
<protein>
    <recommendedName>
        <fullName evidence="1">KIB1-4 beta-propeller domain-containing protein</fullName>
    </recommendedName>
</protein>
<keyword evidence="3" id="KW-1185">Reference proteome</keyword>
<dbReference type="InterPro" id="IPR005174">
    <property type="entry name" value="KIB1-4_b-propeller"/>
</dbReference>
<evidence type="ECO:0000313" key="3">
    <source>
        <dbReference type="Proteomes" id="UP001291623"/>
    </source>
</evidence>
<reference evidence="2" key="1">
    <citation type="submission" date="2023-12" db="EMBL/GenBank/DDBJ databases">
        <title>Genome assembly of Anisodus tanguticus.</title>
        <authorList>
            <person name="Wang Y.-J."/>
        </authorList>
    </citation>
    <scope>NUCLEOTIDE SEQUENCE</scope>
    <source>
        <strain evidence="2">KB-2021</strain>
        <tissue evidence="2">Leaf</tissue>
    </source>
</reference>
<dbReference type="PANTHER" id="PTHR44259:SF108">
    <property type="entry name" value="F-BOX PROTEIN SKIP23-LIKE"/>
    <property type="match status" value="1"/>
</dbReference>
<evidence type="ECO:0000313" key="2">
    <source>
        <dbReference type="EMBL" id="KAK4350536.1"/>
    </source>
</evidence>
<sequence>MGDLMTFFQKAVLSASPSHTSDFVLMVIEGGVSLLSFWRPGDLRWIRISGDPNTGYASHDVTYFNGHFYAVDSLARVVVCDVAGTEPTKSQIVAQLPLVHPDQFGQFYILESLGSLFVVSRHGVNIRPVKYDCERIPLTLLPEEGFLEEDLTYGTTDFHVFQIDLAAGKVTETRELGDMAFFLVANASHSVQASQFPGIKPNHIYFTDDYFITYINYKEGGGLDMGVFNLGDGSIQHHYDGVSLSRQSCPRFGEHCRLSITIPTEESGALRSTPSLDNWKHCFRSGVGQRMIESEDSLMFLGMRTLLVDPFRAELLQYMRNIN</sequence>
<dbReference type="AlphaFoldDB" id="A0AAE1REU5"/>
<name>A0AAE1REU5_9SOLA</name>